<dbReference type="PANTHER" id="PTHR11972">
    <property type="entry name" value="NADPH OXIDASE"/>
    <property type="match status" value="1"/>
</dbReference>
<evidence type="ECO:0008006" key="5">
    <source>
        <dbReference type="Google" id="ProtNLM"/>
    </source>
</evidence>
<keyword evidence="2" id="KW-0812">Transmembrane</keyword>
<keyword evidence="2" id="KW-0472">Membrane</keyword>
<proteinExistence type="predicted"/>
<feature type="transmembrane region" description="Helical" evidence="2">
    <location>
        <begin position="98"/>
        <end position="117"/>
    </location>
</feature>
<dbReference type="InterPro" id="IPR050369">
    <property type="entry name" value="RBOH/FRE"/>
</dbReference>
<keyword evidence="1" id="KW-0560">Oxidoreductase</keyword>
<protein>
    <recommendedName>
        <fullName evidence="5">Ferric oxidoreductase domain-containing protein</fullName>
    </recommendedName>
</protein>
<evidence type="ECO:0000313" key="4">
    <source>
        <dbReference type="Proteomes" id="UP001176940"/>
    </source>
</evidence>
<keyword evidence="2" id="KW-1133">Transmembrane helix</keyword>
<accession>A0ABN9L0G3</accession>
<dbReference type="PANTHER" id="PTHR11972:SF205">
    <property type="entry name" value="NAD(P)H OXIDASE (H2O2-FORMING)"/>
    <property type="match status" value="1"/>
</dbReference>
<evidence type="ECO:0000313" key="3">
    <source>
        <dbReference type="EMBL" id="CAJ0930072.1"/>
    </source>
</evidence>
<comment type="caution">
    <text evidence="3">The sequence shown here is derived from an EMBL/GenBank/DDBJ whole genome shotgun (WGS) entry which is preliminary data.</text>
</comment>
<evidence type="ECO:0000256" key="2">
    <source>
        <dbReference type="SAM" id="Phobius"/>
    </source>
</evidence>
<sequence>MDTKICPTISTQVAIPPYVAVQYYLAIQRDSGGTGVVWMVQKSTNKCSEEFPVLKQTGTQKKEKRLYTEAKKGKYQRSKVHQKIQEVKRFVENYRRHIVCVVIFYGISAGVFLEKAYHYAFESHHTGIGEVTLPGIIVSRGTAASISFMFSYILLTMCRNLITFLRETFLNQYIPFDAAVDFHRLIAKTAVILTVLHSVGHAVNIYMFSITPLSTLSCIFPKVFIDDGHPTPRRHHHVFLNASLR</sequence>
<organism evidence="3 4">
    <name type="scientific">Ranitomeya imitator</name>
    <name type="common">mimic poison frog</name>
    <dbReference type="NCBI Taxonomy" id="111125"/>
    <lineage>
        <taxon>Eukaryota</taxon>
        <taxon>Metazoa</taxon>
        <taxon>Chordata</taxon>
        <taxon>Craniata</taxon>
        <taxon>Vertebrata</taxon>
        <taxon>Euteleostomi</taxon>
        <taxon>Amphibia</taxon>
        <taxon>Batrachia</taxon>
        <taxon>Anura</taxon>
        <taxon>Neobatrachia</taxon>
        <taxon>Hyloidea</taxon>
        <taxon>Dendrobatidae</taxon>
        <taxon>Dendrobatinae</taxon>
        <taxon>Ranitomeya</taxon>
    </lineage>
</organism>
<dbReference type="EMBL" id="CAUEEQ010006446">
    <property type="protein sequence ID" value="CAJ0930072.1"/>
    <property type="molecule type" value="Genomic_DNA"/>
</dbReference>
<evidence type="ECO:0000256" key="1">
    <source>
        <dbReference type="ARBA" id="ARBA00023002"/>
    </source>
</evidence>
<feature type="transmembrane region" description="Helical" evidence="2">
    <location>
        <begin position="137"/>
        <end position="155"/>
    </location>
</feature>
<gene>
    <name evidence="3" type="ORF">RIMI_LOCUS4104981</name>
</gene>
<reference evidence="3" key="1">
    <citation type="submission" date="2023-07" db="EMBL/GenBank/DDBJ databases">
        <authorList>
            <person name="Stuckert A."/>
        </authorList>
    </citation>
    <scope>NUCLEOTIDE SEQUENCE</scope>
</reference>
<keyword evidence="4" id="KW-1185">Reference proteome</keyword>
<name>A0ABN9L0G3_9NEOB</name>
<dbReference type="Proteomes" id="UP001176940">
    <property type="component" value="Unassembled WGS sequence"/>
</dbReference>